<dbReference type="Pfam" id="PF14253">
    <property type="entry name" value="AbiH"/>
    <property type="match status" value="1"/>
</dbReference>
<dbReference type="Proteomes" id="UP000286270">
    <property type="component" value="Unassembled WGS sequence"/>
</dbReference>
<dbReference type="EMBL" id="QRZH01000003">
    <property type="protein sequence ID" value="RGV57654.1"/>
    <property type="molecule type" value="Genomic_DNA"/>
</dbReference>
<dbReference type="RefSeq" id="WP_122141891.1">
    <property type="nucleotide sequence ID" value="NZ_JAFKPQ010000002.1"/>
</dbReference>
<organism evidence="1 2">
    <name type="scientific">Bacteroides fragilis</name>
    <dbReference type="NCBI Taxonomy" id="817"/>
    <lineage>
        <taxon>Bacteria</taxon>
        <taxon>Pseudomonadati</taxon>
        <taxon>Bacteroidota</taxon>
        <taxon>Bacteroidia</taxon>
        <taxon>Bacteroidales</taxon>
        <taxon>Bacteroidaceae</taxon>
        <taxon>Bacteroides</taxon>
    </lineage>
</organism>
<sequence length="55" mass="6190">MGKVLILGNGFDLDLGFKTKYKDFLESKYFPSSEDSIHGGLIEHIRQASLNQTMV</sequence>
<gene>
    <name evidence="1" type="ORF">DWW08_04550</name>
</gene>
<evidence type="ECO:0000313" key="2">
    <source>
        <dbReference type="Proteomes" id="UP000286270"/>
    </source>
</evidence>
<reference evidence="1 2" key="1">
    <citation type="submission" date="2018-08" db="EMBL/GenBank/DDBJ databases">
        <title>A genome reference for cultivated species of the human gut microbiota.</title>
        <authorList>
            <person name="Zou Y."/>
            <person name="Xue W."/>
            <person name="Luo G."/>
        </authorList>
    </citation>
    <scope>NUCLEOTIDE SEQUENCE [LARGE SCALE GENOMIC DNA]</scope>
    <source>
        <strain evidence="1 2">AF14-26</strain>
    </source>
</reference>
<comment type="caution">
    <text evidence="1">The sequence shown here is derived from an EMBL/GenBank/DDBJ whole genome shotgun (WGS) entry which is preliminary data.</text>
</comment>
<evidence type="ECO:0000313" key="1">
    <source>
        <dbReference type="EMBL" id="RGV57654.1"/>
    </source>
</evidence>
<proteinExistence type="predicted"/>
<accession>A0A412YJT7</accession>
<dbReference type="AlphaFoldDB" id="A0A412YJT7"/>
<dbReference type="InterPro" id="IPR025935">
    <property type="entry name" value="AbiH"/>
</dbReference>
<protein>
    <submittedName>
        <fullName evidence="1">Uncharacterized protein</fullName>
    </submittedName>
</protein>
<name>A0A412YJT7_BACFG</name>